<evidence type="ECO:0000256" key="2">
    <source>
        <dbReference type="SAM" id="SignalP"/>
    </source>
</evidence>
<reference evidence="4 5" key="1">
    <citation type="submission" date="2019-07" db="EMBL/GenBank/DDBJ databases">
        <title>Whole genome shotgun sequence of Chryseobacterium lathyri NBRC 105250.</title>
        <authorList>
            <person name="Hosoyama A."/>
            <person name="Uohara A."/>
            <person name="Ohji S."/>
            <person name="Ichikawa N."/>
        </authorList>
    </citation>
    <scope>NUCLEOTIDE SEQUENCE [LARGE SCALE GENOMIC DNA]</scope>
    <source>
        <strain evidence="4 5">NBRC 105250</strain>
    </source>
</reference>
<feature type="signal peptide" evidence="2">
    <location>
        <begin position="1"/>
        <end position="19"/>
    </location>
</feature>
<dbReference type="NCBIfam" id="TIGR04183">
    <property type="entry name" value="Por_Secre_tail"/>
    <property type="match status" value="1"/>
</dbReference>
<comment type="caution">
    <text evidence="4">The sequence shown here is derived from an EMBL/GenBank/DDBJ whole genome shotgun (WGS) entry which is preliminary data.</text>
</comment>
<keyword evidence="1 2" id="KW-0732">Signal</keyword>
<dbReference type="InterPro" id="IPR052025">
    <property type="entry name" value="Xyloglucanase_GH74"/>
</dbReference>
<accession>A0A511YCH6</accession>
<feature type="chain" id="PRO_5021832109" description="Secretion system C-terminal sorting domain-containing protein" evidence="2">
    <location>
        <begin position="20"/>
        <end position="950"/>
    </location>
</feature>
<dbReference type="InterPro" id="IPR015943">
    <property type="entry name" value="WD40/YVTN_repeat-like_dom_sf"/>
</dbReference>
<name>A0A511YCH6_9FLAO</name>
<feature type="domain" description="Secretion system C-terminal sorting" evidence="3">
    <location>
        <begin position="867"/>
        <end position="930"/>
    </location>
</feature>
<dbReference type="RefSeq" id="WP_174772320.1">
    <property type="nucleotide sequence ID" value="NZ_BJYI01000011.1"/>
</dbReference>
<evidence type="ECO:0000259" key="3">
    <source>
        <dbReference type="Pfam" id="PF18962"/>
    </source>
</evidence>
<dbReference type="EMBL" id="BJYI01000011">
    <property type="protein sequence ID" value="GEN72894.1"/>
    <property type="molecule type" value="Genomic_DNA"/>
</dbReference>
<dbReference type="GO" id="GO:0010411">
    <property type="term" value="P:xyloglucan metabolic process"/>
    <property type="evidence" value="ECO:0007669"/>
    <property type="project" value="TreeGrafter"/>
</dbReference>
<dbReference type="InterPro" id="IPR026444">
    <property type="entry name" value="Secre_tail"/>
</dbReference>
<dbReference type="AlphaFoldDB" id="A0A511YCH6"/>
<dbReference type="Gene3D" id="2.130.10.10">
    <property type="entry name" value="YVTN repeat-like/Quinoprotein amine dehydrogenase"/>
    <property type="match status" value="3"/>
</dbReference>
<gene>
    <name evidence="4" type="ORF">CLA01_29660</name>
</gene>
<dbReference type="SUPFAM" id="SSF110296">
    <property type="entry name" value="Oligoxyloglucan reducing end-specific cellobiohydrolase"/>
    <property type="match status" value="2"/>
</dbReference>
<protein>
    <recommendedName>
        <fullName evidence="3">Secretion system C-terminal sorting domain-containing protein</fullName>
    </recommendedName>
</protein>
<dbReference type="Proteomes" id="UP000321150">
    <property type="component" value="Unassembled WGS sequence"/>
</dbReference>
<evidence type="ECO:0000313" key="5">
    <source>
        <dbReference type="Proteomes" id="UP000321150"/>
    </source>
</evidence>
<dbReference type="PANTHER" id="PTHR43739">
    <property type="entry name" value="XYLOGLUCANASE (EUROFUNG)"/>
    <property type="match status" value="1"/>
</dbReference>
<proteinExistence type="predicted"/>
<organism evidence="4 5">
    <name type="scientific">Chryseobacterium lathyri</name>
    <dbReference type="NCBI Taxonomy" id="395933"/>
    <lineage>
        <taxon>Bacteria</taxon>
        <taxon>Pseudomonadati</taxon>
        <taxon>Bacteroidota</taxon>
        <taxon>Flavobacteriia</taxon>
        <taxon>Flavobacteriales</taxon>
        <taxon>Weeksellaceae</taxon>
        <taxon>Chryseobacterium group</taxon>
        <taxon>Chryseobacterium</taxon>
    </lineage>
</organism>
<evidence type="ECO:0000313" key="4">
    <source>
        <dbReference type="EMBL" id="GEN72894.1"/>
    </source>
</evidence>
<sequence length="950" mass="103641">MKRYIIFGVMLCISGGLYAQDNTLHANQKHLQELYSKYDKSVKKQHKYSKTAGIPPDLYNEEDYKRTMDPVTGGTNFYKLAKLNQEIAQGRYAPTKPLSFITTDGSGSSTAKIVNEPWVERGPYSVGGRTRTILFDPNDPTGKRVFAGGVSGGLWVNQDPSVSTNEWTPLSTFWANTSIACMASDPNDPQTFYVGTGESSTTDAVGSGIWKSTNGGTTWTQIFTIPVTYSSSGVRNGNFYINDIKVRNNNGVSEVYAGVSGAYVGISFNDGWQGLSQAGLYKSTDGGTTFTKNSNLLALNTTTGTTSTTGYSIQQIEIGADNSVWISTRSSRFTNIDSGGRIFKSTDGNTFSEIYNVGNTGSRVNFTLSRTDANKIYAFMQGVNNTSEPIRIARSMDGGTTWQATNDATPVITLPTAADTSIAANDFTRGQSFYDLVIAADPLDDNTVYIGGIDLFKSTNGGVSWTQISKWSNNNNMAALQVSQVHADQHEIVFNPFNNYSTNQMLFGNDGGIYFAGNKNTIGTIGGFSARNTRYNVTQFYSATLNPIKTPSNEEILAGAQDNGSWWLYGVPQANNFLTSQLATSGDGMYTEYDDQDNYEIASYVYNNHYLLTNNAYYLISSANRNAYGHFVNEIALDRINNVFYSYRSGLTLFRTSGLSATATTFTNNTVTVGTAQTNEQISWLKVSPYTTASTTLFVGTNLGRIFKITNANTTSYVTTAITTPAVGTISDIEFGANENEIIVTLSNYNLTSIFYSADGGVTWQNKEGNLPDMPVRTVLRNPDDANEIIVGTEMGVWGTTNFLSASPTWASISGNIGNIRITNLDYRPATRTVLVSTYGRGAWTTQNTIVALATGEVKSKKDETKVYPNPSKGISHLRFDSAKYSFVDISIFDASGRVIYSKKNVKSDEEFGQRLTPGNYVLKAESKGEVIYSGNYLVLGKVTDDGEDD</sequence>
<dbReference type="Pfam" id="PF18962">
    <property type="entry name" value="Por_Secre_tail"/>
    <property type="match status" value="1"/>
</dbReference>
<dbReference type="PANTHER" id="PTHR43739:SF5">
    <property type="entry name" value="EXO-ALPHA-SIALIDASE"/>
    <property type="match status" value="1"/>
</dbReference>
<evidence type="ECO:0000256" key="1">
    <source>
        <dbReference type="ARBA" id="ARBA00022729"/>
    </source>
</evidence>